<dbReference type="InterPro" id="IPR035983">
    <property type="entry name" value="Hect_E3_ubiquitin_ligase"/>
</dbReference>
<protein>
    <recommendedName>
        <fullName evidence="3">HECT domain-containing protein</fullName>
    </recommendedName>
</protein>
<reference evidence="1" key="2">
    <citation type="submission" date="2025-09" db="UniProtKB">
        <authorList>
            <consortium name="Ensembl"/>
        </authorList>
    </citation>
    <scope>IDENTIFICATION</scope>
</reference>
<dbReference type="AlphaFoldDB" id="A0A3Q2SV61"/>
<proteinExistence type="predicted"/>
<accession>A0A3Q2SV61</accession>
<evidence type="ECO:0008006" key="3">
    <source>
        <dbReference type="Google" id="ProtNLM"/>
    </source>
</evidence>
<dbReference type="Ensembl" id="ENSFHET00000009402.1">
    <property type="protein sequence ID" value="ENSFHEP00000004108.1"/>
    <property type="gene ID" value="ENSFHEG00000005017.1"/>
</dbReference>
<dbReference type="Proteomes" id="UP000265000">
    <property type="component" value="Unplaced"/>
</dbReference>
<dbReference type="GO" id="GO:0004842">
    <property type="term" value="F:ubiquitin-protein transferase activity"/>
    <property type="evidence" value="ECO:0007669"/>
    <property type="project" value="InterPro"/>
</dbReference>
<dbReference type="STRING" id="8078.ENSFHEP00000004108"/>
<organism evidence="1 2">
    <name type="scientific">Fundulus heteroclitus</name>
    <name type="common">Killifish</name>
    <name type="synonym">Mummichog</name>
    <dbReference type="NCBI Taxonomy" id="8078"/>
    <lineage>
        <taxon>Eukaryota</taxon>
        <taxon>Metazoa</taxon>
        <taxon>Chordata</taxon>
        <taxon>Craniata</taxon>
        <taxon>Vertebrata</taxon>
        <taxon>Euteleostomi</taxon>
        <taxon>Actinopterygii</taxon>
        <taxon>Neopterygii</taxon>
        <taxon>Teleostei</taxon>
        <taxon>Neoteleostei</taxon>
        <taxon>Acanthomorphata</taxon>
        <taxon>Ovalentaria</taxon>
        <taxon>Atherinomorphae</taxon>
        <taxon>Cyprinodontiformes</taxon>
        <taxon>Fundulidae</taxon>
        <taxon>Fundulus</taxon>
    </lineage>
</organism>
<keyword evidence="2" id="KW-1185">Reference proteome</keyword>
<reference evidence="1" key="1">
    <citation type="submission" date="2025-08" db="UniProtKB">
        <authorList>
            <consortium name="Ensembl"/>
        </authorList>
    </citation>
    <scope>IDENTIFICATION</scope>
</reference>
<dbReference type="SUPFAM" id="SSF56204">
    <property type="entry name" value="Hect, E3 ligase catalytic domain"/>
    <property type="match status" value="1"/>
</dbReference>
<sequence length="174" mass="20070">VACGYTGPITVEHKHTITQAINLHAKLRLVPILSQLREGLRFYGLNEVLKYHEDLCEQLFVPGHLSKVKEENLRNEQEDEPGTTGREQSVRAFLQWATGQAHVPMIVSEREAFKIIINFDYDCKSRYGPHRQCYPTVNACAVALTFPTRHFVTYHDFENVLTEAIRGGFEFRMY</sequence>
<evidence type="ECO:0000313" key="2">
    <source>
        <dbReference type="Proteomes" id="UP000265000"/>
    </source>
</evidence>
<evidence type="ECO:0000313" key="1">
    <source>
        <dbReference type="Ensembl" id="ENSFHEP00000004108.1"/>
    </source>
</evidence>
<name>A0A3Q2SV61_FUNHE</name>
<dbReference type="GeneTree" id="ENSGT00990000204767"/>